<keyword evidence="1" id="KW-0645">Protease</keyword>
<evidence type="ECO:0000256" key="5">
    <source>
        <dbReference type="ARBA" id="ARBA00022750"/>
    </source>
</evidence>
<keyword evidence="6" id="KW-0255">Endonuclease</keyword>
<sequence length="215" mass="24832">MSFGLTNAPMIYQRMMDNALWGLVQPKGGWKAYSERMQSAEEDVEARHRLLQRLTECRISVSFTKSIFVQSRVNFHLHDRGDAKKFKRVTEFSFPTTKKGIRFIQDFTVYATALHQLKDEDFDPGGGLSVARQSFAKLQQKQKEVHVTLFANEWTLSSILVQEYDGKMHTVRFCGRVQKEAAMNYHPAEKEILALLLLLKAYYTQLSGRTIHVHT</sequence>
<keyword evidence="2" id="KW-0808">Transferase</keyword>
<dbReference type="InterPro" id="IPR051320">
    <property type="entry name" value="Viral_Replic_Matur_Polypro"/>
</dbReference>
<dbReference type="InterPro" id="IPR043128">
    <property type="entry name" value="Rev_trsase/Diguanyl_cyclase"/>
</dbReference>
<dbReference type="Pfam" id="PF17917">
    <property type="entry name" value="RT_RNaseH"/>
    <property type="match status" value="1"/>
</dbReference>
<dbReference type="GO" id="GO:0004519">
    <property type="term" value="F:endonuclease activity"/>
    <property type="evidence" value="ECO:0007669"/>
    <property type="project" value="UniProtKB-KW"/>
</dbReference>
<evidence type="ECO:0000256" key="2">
    <source>
        <dbReference type="ARBA" id="ARBA00022679"/>
    </source>
</evidence>
<evidence type="ECO:0000256" key="7">
    <source>
        <dbReference type="ARBA" id="ARBA00022801"/>
    </source>
</evidence>
<accession>A0A225WNH9</accession>
<keyword evidence="4" id="KW-0540">Nuclease</keyword>
<dbReference type="AlphaFoldDB" id="A0A225WNH9"/>
<evidence type="ECO:0000256" key="1">
    <source>
        <dbReference type="ARBA" id="ARBA00022670"/>
    </source>
</evidence>
<evidence type="ECO:0000313" key="11">
    <source>
        <dbReference type="Proteomes" id="UP000198211"/>
    </source>
</evidence>
<dbReference type="Proteomes" id="UP000198211">
    <property type="component" value="Unassembled WGS sequence"/>
</dbReference>
<name>A0A225WNH9_9STRA</name>
<dbReference type="SUPFAM" id="SSF56672">
    <property type="entry name" value="DNA/RNA polymerases"/>
    <property type="match status" value="1"/>
</dbReference>
<evidence type="ECO:0000313" key="10">
    <source>
        <dbReference type="EMBL" id="OWZ19191.1"/>
    </source>
</evidence>
<evidence type="ECO:0000256" key="6">
    <source>
        <dbReference type="ARBA" id="ARBA00022759"/>
    </source>
</evidence>
<feature type="domain" description="Reverse transcriptase RNase H-like" evidence="9">
    <location>
        <begin position="142"/>
        <end position="215"/>
    </location>
</feature>
<dbReference type="GO" id="GO:0003964">
    <property type="term" value="F:RNA-directed DNA polymerase activity"/>
    <property type="evidence" value="ECO:0007669"/>
    <property type="project" value="UniProtKB-KW"/>
</dbReference>
<keyword evidence="7" id="KW-0378">Hydrolase</keyword>
<reference evidence="11" key="1">
    <citation type="submission" date="2017-03" db="EMBL/GenBank/DDBJ databases">
        <title>Phytopthora megakarya and P. palmivora, two closely related causual agents of cacao black pod achieved similar genome size and gene model numbers by different mechanisms.</title>
        <authorList>
            <person name="Ali S."/>
            <person name="Shao J."/>
            <person name="Larry D.J."/>
            <person name="Kronmiller B."/>
            <person name="Shen D."/>
            <person name="Strem M.D."/>
            <person name="Melnick R.L."/>
            <person name="Guiltinan M.J."/>
            <person name="Tyler B.M."/>
            <person name="Meinhardt L.W."/>
            <person name="Bailey B.A."/>
        </authorList>
    </citation>
    <scope>NUCLEOTIDE SEQUENCE [LARGE SCALE GENOMIC DNA]</scope>
    <source>
        <strain evidence="11">zdho120</strain>
    </source>
</reference>
<gene>
    <name evidence="10" type="ORF">PHMEG_0006597</name>
</gene>
<dbReference type="PANTHER" id="PTHR33064:SF37">
    <property type="entry name" value="RIBONUCLEASE H"/>
    <property type="match status" value="1"/>
</dbReference>
<keyword evidence="11" id="KW-1185">Reference proteome</keyword>
<comment type="caution">
    <text evidence="10">The sequence shown here is derived from an EMBL/GenBank/DDBJ whole genome shotgun (WGS) entry which is preliminary data.</text>
</comment>
<keyword evidence="3" id="KW-0548">Nucleotidyltransferase</keyword>
<dbReference type="InterPro" id="IPR041373">
    <property type="entry name" value="RT_RNaseH"/>
</dbReference>
<keyword evidence="8" id="KW-0695">RNA-directed DNA polymerase</keyword>
<dbReference type="OrthoDB" id="430238at2759"/>
<evidence type="ECO:0000256" key="4">
    <source>
        <dbReference type="ARBA" id="ARBA00022722"/>
    </source>
</evidence>
<protein>
    <recommendedName>
        <fullName evidence="9">Reverse transcriptase RNase H-like domain-containing protein</fullName>
    </recommendedName>
</protein>
<dbReference type="GO" id="GO:0006508">
    <property type="term" value="P:proteolysis"/>
    <property type="evidence" value="ECO:0007669"/>
    <property type="project" value="UniProtKB-KW"/>
</dbReference>
<dbReference type="GO" id="GO:0004190">
    <property type="term" value="F:aspartic-type endopeptidase activity"/>
    <property type="evidence" value="ECO:0007669"/>
    <property type="project" value="UniProtKB-KW"/>
</dbReference>
<keyword evidence="5" id="KW-0064">Aspartyl protease</keyword>
<dbReference type="Gene3D" id="3.30.70.270">
    <property type="match status" value="1"/>
</dbReference>
<evidence type="ECO:0000256" key="3">
    <source>
        <dbReference type="ARBA" id="ARBA00022695"/>
    </source>
</evidence>
<organism evidence="10 11">
    <name type="scientific">Phytophthora megakarya</name>
    <dbReference type="NCBI Taxonomy" id="4795"/>
    <lineage>
        <taxon>Eukaryota</taxon>
        <taxon>Sar</taxon>
        <taxon>Stramenopiles</taxon>
        <taxon>Oomycota</taxon>
        <taxon>Peronosporomycetes</taxon>
        <taxon>Peronosporales</taxon>
        <taxon>Peronosporaceae</taxon>
        <taxon>Phytophthora</taxon>
    </lineage>
</organism>
<dbReference type="PANTHER" id="PTHR33064">
    <property type="entry name" value="POL PROTEIN"/>
    <property type="match status" value="1"/>
</dbReference>
<proteinExistence type="predicted"/>
<evidence type="ECO:0000256" key="8">
    <source>
        <dbReference type="ARBA" id="ARBA00022918"/>
    </source>
</evidence>
<dbReference type="EMBL" id="NBNE01000475">
    <property type="protein sequence ID" value="OWZ19191.1"/>
    <property type="molecule type" value="Genomic_DNA"/>
</dbReference>
<evidence type="ECO:0000259" key="9">
    <source>
        <dbReference type="Pfam" id="PF17917"/>
    </source>
</evidence>
<dbReference type="InterPro" id="IPR043502">
    <property type="entry name" value="DNA/RNA_pol_sf"/>
</dbReference>